<dbReference type="AlphaFoldDB" id="A0A543NMT6"/>
<reference evidence="2 3" key="1">
    <citation type="submission" date="2019-06" db="EMBL/GenBank/DDBJ databases">
        <title>Sequencing the genomes of 1000 actinobacteria strains.</title>
        <authorList>
            <person name="Klenk H.-P."/>
        </authorList>
    </citation>
    <scope>NUCLEOTIDE SEQUENCE [LARGE SCALE GENOMIC DNA]</scope>
    <source>
        <strain evidence="2 3">DSM 45015</strain>
    </source>
</reference>
<dbReference type="EMBL" id="VFQC01000001">
    <property type="protein sequence ID" value="TQN33148.1"/>
    <property type="molecule type" value="Genomic_DNA"/>
</dbReference>
<dbReference type="InterPro" id="IPR002734">
    <property type="entry name" value="RibDG_C"/>
</dbReference>
<dbReference type="SUPFAM" id="SSF53597">
    <property type="entry name" value="Dihydrofolate reductase-like"/>
    <property type="match status" value="1"/>
</dbReference>
<gene>
    <name evidence="2" type="ORF">FHX37_3147</name>
</gene>
<sequence length="128" mass="13877">MQANIAAIQTLRLLQQQQRPASAQEQQALARWSGCRAVPAVFDASDTRLAAERTEGDIQMSGSATTARWLFANGLLDELRLLVHPIVVGRGQRLFENSPTQPLKLVSSETFATGVLNLAYTPEAADTA</sequence>
<dbReference type="InterPro" id="IPR024072">
    <property type="entry name" value="DHFR-like_dom_sf"/>
</dbReference>
<feature type="domain" description="Bacterial bifunctional deaminase-reductase C-terminal" evidence="1">
    <location>
        <begin position="52"/>
        <end position="116"/>
    </location>
</feature>
<dbReference type="GO" id="GO:0008703">
    <property type="term" value="F:5-amino-6-(5-phosphoribosylamino)uracil reductase activity"/>
    <property type="evidence" value="ECO:0007669"/>
    <property type="project" value="InterPro"/>
</dbReference>
<comment type="caution">
    <text evidence="2">The sequence shown here is derived from an EMBL/GenBank/DDBJ whole genome shotgun (WGS) entry which is preliminary data.</text>
</comment>
<evidence type="ECO:0000313" key="3">
    <source>
        <dbReference type="Proteomes" id="UP000317422"/>
    </source>
</evidence>
<dbReference type="GO" id="GO:0009231">
    <property type="term" value="P:riboflavin biosynthetic process"/>
    <property type="evidence" value="ECO:0007669"/>
    <property type="project" value="InterPro"/>
</dbReference>
<dbReference type="Gene3D" id="3.40.430.10">
    <property type="entry name" value="Dihydrofolate Reductase, subunit A"/>
    <property type="match status" value="1"/>
</dbReference>
<organism evidence="2 3">
    <name type="scientific">Haloactinospora alba</name>
    <dbReference type="NCBI Taxonomy" id="405555"/>
    <lineage>
        <taxon>Bacteria</taxon>
        <taxon>Bacillati</taxon>
        <taxon>Actinomycetota</taxon>
        <taxon>Actinomycetes</taxon>
        <taxon>Streptosporangiales</taxon>
        <taxon>Nocardiopsidaceae</taxon>
        <taxon>Haloactinospora</taxon>
    </lineage>
</organism>
<proteinExistence type="predicted"/>
<name>A0A543NMT6_9ACTN</name>
<evidence type="ECO:0000259" key="1">
    <source>
        <dbReference type="Pfam" id="PF01872"/>
    </source>
</evidence>
<evidence type="ECO:0000313" key="2">
    <source>
        <dbReference type="EMBL" id="TQN33148.1"/>
    </source>
</evidence>
<dbReference type="Proteomes" id="UP000317422">
    <property type="component" value="Unassembled WGS sequence"/>
</dbReference>
<dbReference type="Pfam" id="PF01872">
    <property type="entry name" value="RibD_C"/>
    <property type="match status" value="1"/>
</dbReference>
<protein>
    <submittedName>
        <fullName evidence="2">RibD domain-containing protein</fullName>
    </submittedName>
</protein>
<accession>A0A543NMT6</accession>
<keyword evidence="3" id="KW-1185">Reference proteome</keyword>